<sequence>MAWRGSVGAVTGRTRWSEAPCPARWSPPPAATTETRSSRTPSPPAPSQRPSSSPTTSPS</sequence>
<dbReference type="AlphaFoldDB" id="A0A1D6FVP8"/>
<gene>
    <name evidence="2" type="ORF">ZEAMMB73_Zm00001d011064</name>
</gene>
<feature type="region of interest" description="Disordered" evidence="1">
    <location>
        <begin position="1"/>
        <end position="59"/>
    </location>
</feature>
<evidence type="ECO:0000256" key="1">
    <source>
        <dbReference type="SAM" id="MobiDB-lite"/>
    </source>
</evidence>
<feature type="compositionally biased region" description="Low complexity" evidence="1">
    <location>
        <begin position="48"/>
        <end position="59"/>
    </location>
</feature>
<accession>A0A1D6FVP8</accession>
<feature type="compositionally biased region" description="Low complexity" evidence="1">
    <location>
        <begin position="31"/>
        <end position="40"/>
    </location>
</feature>
<dbReference type="EMBL" id="CM000784">
    <property type="protein sequence ID" value="AQK95515.1"/>
    <property type="molecule type" value="Genomic_DNA"/>
</dbReference>
<evidence type="ECO:0000313" key="2">
    <source>
        <dbReference type="EMBL" id="AQK95515.1"/>
    </source>
</evidence>
<reference evidence="2" key="1">
    <citation type="submission" date="2015-12" db="EMBL/GenBank/DDBJ databases">
        <title>Update maize B73 reference genome by single molecule sequencing technologies.</title>
        <authorList>
            <consortium name="Maize Genome Sequencing Project"/>
            <person name="Ware D."/>
        </authorList>
    </citation>
    <scope>NUCLEOTIDE SEQUENCE</scope>
    <source>
        <tissue evidence="2">Seedling</tissue>
    </source>
</reference>
<proteinExistence type="predicted"/>
<protein>
    <submittedName>
        <fullName evidence="2">Putative mitochondrial import inner membrane translocase subunit Tim17 family protein</fullName>
    </submittedName>
</protein>
<organism evidence="2">
    <name type="scientific">Zea mays</name>
    <name type="common">Maize</name>
    <dbReference type="NCBI Taxonomy" id="4577"/>
    <lineage>
        <taxon>Eukaryota</taxon>
        <taxon>Viridiplantae</taxon>
        <taxon>Streptophyta</taxon>
        <taxon>Embryophyta</taxon>
        <taxon>Tracheophyta</taxon>
        <taxon>Spermatophyta</taxon>
        <taxon>Magnoliopsida</taxon>
        <taxon>Liliopsida</taxon>
        <taxon>Poales</taxon>
        <taxon>Poaceae</taxon>
        <taxon>PACMAD clade</taxon>
        <taxon>Panicoideae</taxon>
        <taxon>Andropogonodae</taxon>
        <taxon>Andropogoneae</taxon>
        <taxon>Tripsacinae</taxon>
        <taxon>Zea</taxon>
    </lineage>
</organism>
<name>A0A1D6FVP8_MAIZE</name>